<sequence>MYAGQVEEMRASTYIRGCYAATTRIHPDEHSCSEQPRYGRPSFVELAGCLGTSFVISAAYAVVSLSGPRPTMSLQSYANNVAS</sequence>
<dbReference type="Proteomes" id="UP000033710">
    <property type="component" value="Unassembled WGS sequence"/>
</dbReference>
<name>A0A0F2LTG5_SPOSC</name>
<proteinExistence type="predicted"/>
<keyword evidence="1" id="KW-1133">Transmembrane helix</keyword>
<evidence type="ECO:0000313" key="3">
    <source>
        <dbReference type="Proteomes" id="UP000033710"/>
    </source>
</evidence>
<dbReference type="KEGG" id="ssck:SPSK_05666"/>
<dbReference type="RefSeq" id="XP_016583448.1">
    <property type="nucleotide sequence ID" value="XM_016732407.1"/>
</dbReference>
<gene>
    <name evidence="2" type="ORF">SPSK_05666</name>
</gene>
<evidence type="ECO:0000313" key="2">
    <source>
        <dbReference type="EMBL" id="KJR80772.1"/>
    </source>
</evidence>
<dbReference type="EMBL" id="AXCR01000012">
    <property type="protein sequence ID" value="KJR80772.1"/>
    <property type="molecule type" value="Genomic_DNA"/>
</dbReference>
<evidence type="ECO:0000256" key="1">
    <source>
        <dbReference type="SAM" id="Phobius"/>
    </source>
</evidence>
<dbReference type="AlphaFoldDB" id="A0A0F2LTG5"/>
<reference evidence="2 3" key="2">
    <citation type="journal article" date="2015" name="Eukaryot. Cell">
        <title>Asexual propagation of a virulent clone complex in a human and feline outbreak of sporotrichosis.</title>
        <authorList>
            <person name="Teixeira Mde M."/>
            <person name="Rodrigues A.M."/>
            <person name="Tsui C.K."/>
            <person name="de Almeida L.G."/>
            <person name="Van Diepeningen A.D."/>
            <person name="van den Ende B.G."/>
            <person name="Fernandes G.F."/>
            <person name="Kano R."/>
            <person name="Hamelin R.C."/>
            <person name="Lopes-Bezerra L.M."/>
            <person name="Vasconcelos A.T."/>
            <person name="de Hoog S."/>
            <person name="de Camargo Z.P."/>
            <person name="Felipe M.S."/>
        </authorList>
    </citation>
    <scope>NUCLEOTIDE SEQUENCE [LARGE SCALE GENOMIC DNA]</scope>
    <source>
        <strain evidence="2 3">1099-18</strain>
    </source>
</reference>
<comment type="caution">
    <text evidence="2">The sequence shown here is derived from an EMBL/GenBank/DDBJ whole genome shotgun (WGS) entry which is preliminary data.</text>
</comment>
<dbReference type="VEuPathDB" id="FungiDB:SPSK_05666"/>
<keyword evidence="1" id="KW-0812">Transmembrane</keyword>
<protein>
    <submittedName>
        <fullName evidence="2">Uncharacterized protein</fullName>
    </submittedName>
</protein>
<keyword evidence="1" id="KW-0472">Membrane</keyword>
<organism evidence="2 3">
    <name type="scientific">Sporothrix schenckii 1099-18</name>
    <dbReference type="NCBI Taxonomy" id="1397361"/>
    <lineage>
        <taxon>Eukaryota</taxon>
        <taxon>Fungi</taxon>
        <taxon>Dikarya</taxon>
        <taxon>Ascomycota</taxon>
        <taxon>Pezizomycotina</taxon>
        <taxon>Sordariomycetes</taxon>
        <taxon>Sordariomycetidae</taxon>
        <taxon>Ophiostomatales</taxon>
        <taxon>Ophiostomataceae</taxon>
        <taxon>Sporothrix</taxon>
    </lineage>
</organism>
<dbReference type="GeneID" id="27667684"/>
<accession>A0A0F2LTG5</accession>
<reference evidence="2 3" key="1">
    <citation type="journal article" date="2014" name="BMC Genomics">
        <title>Comparative genomics of the major fungal agents of human and animal Sporotrichosis: Sporothrix schenckii and Sporothrix brasiliensis.</title>
        <authorList>
            <person name="Teixeira M.M."/>
            <person name="de Almeida L.G."/>
            <person name="Kubitschek-Barreira P."/>
            <person name="Alves F.L."/>
            <person name="Kioshima E.S."/>
            <person name="Abadio A.K."/>
            <person name="Fernandes L."/>
            <person name="Derengowski L.S."/>
            <person name="Ferreira K.S."/>
            <person name="Souza R.C."/>
            <person name="Ruiz J.C."/>
            <person name="de Andrade N.C."/>
            <person name="Paes H.C."/>
            <person name="Nicola A.M."/>
            <person name="Albuquerque P."/>
            <person name="Gerber A.L."/>
            <person name="Martins V.P."/>
            <person name="Peconick L.D."/>
            <person name="Neto A.V."/>
            <person name="Chaucanez C.B."/>
            <person name="Silva P.A."/>
            <person name="Cunha O.L."/>
            <person name="de Oliveira F.F."/>
            <person name="dos Santos T.C."/>
            <person name="Barros A.L."/>
            <person name="Soares M.A."/>
            <person name="de Oliveira L.M."/>
            <person name="Marini M.M."/>
            <person name="Villalobos-Duno H."/>
            <person name="Cunha M.M."/>
            <person name="de Hoog S."/>
            <person name="da Silveira J.F."/>
            <person name="Henrissat B."/>
            <person name="Nino-Vega G.A."/>
            <person name="Cisalpino P.S."/>
            <person name="Mora-Montes H.M."/>
            <person name="Almeida S.R."/>
            <person name="Stajich J.E."/>
            <person name="Lopes-Bezerra L.M."/>
            <person name="Vasconcelos A.T."/>
            <person name="Felipe M.S."/>
        </authorList>
    </citation>
    <scope>NUCLEOTIDE SEQUENCE [LARGE SCALE GENOMIC DNA]</scope>
    <source>
        <strain evidence="2 3">1099-18</strain>
    </source>
</reference>
<feature type="transmembrane region" description="Helical" evidence="1">
    <location>
        <begin position="43"/>
        <end position="63"/>
    </location>
</feature>